<accession>A0A5J4TLG6</accession>
<proteinExistence type="predicted"/>
<evidence type="ECO:0000313" key="1">
    <source>
        <dbReference type="EMBL" id="KAA6359067.1"/>
    </source>
</evidence>
<name>A0A5J4TLG6_9EUKA</name>
<reference evidence="1 2" key="1">
    <citation type="submission" date="2019-03" db="EMBL/GenBank/DDBJ databases">
        <title>Single cell metagenomics reveals metabolic interactions within the superorganism composed of flagellate Streblomastix strix and complex community of Bacteroidetes bacteria on its surface.</title>
        <authorList>
            <person name="Treitli S.C."/>
            <person name="Kolisko M."/>
            <person name="Husnik F."/>
            <person name="Keeling P."/>
            <person name="Hampl V."/>
        </authorList>
    </citation>
    <scope>NUCLEOTIDE SEQUENCE [LARGE SCALE GENOMIC DNA]</scope>
    <source>
        <strain evidence="1">ST1C</strain>
    </source>
</reference>
<sequence>MLIRLMDLQQKKAENKYIDYNTVELSIILLINIFTFGSRETQKLIQNSISLSTIHLLTDNYENKTKNLIGCNADPELIIQLMRIRRVVENKYLRKLVELVKNGLMSAINQMMEKPISYEDGEDILENVLEILRQWFWGNQDISNEIFNRTDFFDRYIDLYKILAFNKVNNKLLLKLQFFTSDSRDSD</sequence>
<dbReference type="EMBL" id="SNRW01028956">
    <property type="protein sequence ID" value="KAA6359067.1"/>
    <property type="molecule type" value="Genomic_DNA"/>
</dbReference>
<dbReference type="AlphaFoldDB" id="A0A5J4TLG6"/>
<organism evidence="1 2">
    <name type="scientific">Streblomastix strix</name>
    <dbReference type="NCBI Taxonomy" id="222440"/>
    <lineage>
        <taxon>Eukaryota</taxon>
        <taxon>Metamonada</taxon>
        <taxon>Preaxostyla</taxon>
        <taxon>Oxymonadida</taxon>
        <taxon>Streblomastigidae</taxon>
        <taxon>Streblomastix</taxon>
    </lineage>
</organism>
<evidence type="ECO:0000313" key="2">
    <source>
        <dbReference type="Proteomes" id="UP000324800"/>
    </source>
</evidence>
<gene>
    <name evidence="1" type="ORF">EZS28_045405</name>
</gene>
<protein>
    <submittedName>
        <fullName evidence="1">Uncharacterized protein</fullName>
    </submittedName>
</protein>
<dbReference type="Proteomes" id="UP000324800">
    <property type="component" value="Unassembled WGS sequence"/>
</dbReference>
<comment type="caution">
    <text evidence="1">The sequence shown here is derived from an EMBL/GenBank/DDBJ whole genome shotgun (WGS) entry which is preliminary data.</text>
</comment>